<evidence type="ECO:0000256" key="5">
    <source>
        <dbReference type="SAM" id="MobiDB-lite"/>
    </source>
</evidence>
<accession>A0A068TZM4</accession>
<feature type="domain" description="Late embryogenesis abundant protein LEA-2 subgroup" evidence="7">
    <location>
        <begin position="125"/>
        <end position="208"/>
    </location>
</feature>
<gene>
    <name evidence="8" type="ORF">GSCOC_T00036854001</name>
</gene>
<protein>
    <recommendedName>
        <fullName evidence="7">Late embryogenesis abundant protein LEA-2 subgroup domain-containing protein</fullName>
    </recommendedName>
</protein>
<dbReference type="EMBL" id="HG739091">
    <property type="protein sequence ID" value="CDP01715.1"/>
    <property type="molecule type" value="Genomic_DNA"/>
</dbReference>
<keyword evidence="2 6" id="KW-0812">Transmembrane</keyword>
<dbReference type="OMA" id="NCKYRFR"/>
<feature type="compositionally biased region" description="Basic and acidic residues" evidence="5">
    <location>
        <begin position="1"/>
        <end position="14"/>
    </location>
</feature>
<evidence type="ECO:0000256" key="4">
    <source>
        <dbReference type="ARBA" id="ARBA00023136"/>
    </source>
</evidence>
<dbReference type="PANTHER" id="PTHR31234">
    <property type="entry name" value="LATE EMBRYOGENESIS ABUNDANT (LEA) HYDROXYPROLINE-RICH GLYCOPROTEIN FAMILY"/>
    <property type="match status" value="1"/>
</dbReference>
<dbReference type="FunCoup" id="A0A068TZM4">
    <property type="interactions" value="678"/>
</dbReference>
<keyword evidence="9" id="KW-1185">Reference proteome</keyword>
<evidence type="ECO:0000259" key="7">
    <source>
        <dbReference type="Pfam" id="PF03168"/>
    </source>
</evidence>
<comment type="subcellular location">
    <subcellularLocation>
        <location evidence="1">Membrane</location>
        <topology evidence="1">Single-pass membrane protein</topology>
    </subcellularLocation>
</comment>
<dbReference type="InParanoid" id="A0A068TZM4"/>
<evidence type="ECO:0000256" key="1">
    <source>
        <dbReference type="ARBA" id="ARBA00004167"/>
    </source>
</evidence>
<evidence type="ECO:0000256" key="3">
    <source>
        <dbReference type="ARBA" id="ARBA00022989"/>
    </source>
</evidence>
<evidence type="ECO:0000256" key="6">
    <source>
        <dbReference type="SAM" id="Phobius"/>
    </source>
</evidence>
<evidence type="ECO:0000313" key="8">
    <source>
        <dbReference type="EMBL" id="CDP01715.1"/>
    </source>
</evidence>
<dbReference type="GO" id="GO:0098542">
    <property type="term" value="P:defense response to other organism"/>
    <property type="evidence" value="ECO:0007669"/>
    <property type="project" value="InterPro"/>
</dbReference>
<dbReference type="PANTHER" id="PTHR31234:SF72">
    <property type="entry name" value="NDR1_HIN1-LIKE PROTEIN 6"/>
    <property type="match status" value="1"/>
</dbReference>
<feature type="region of interest" description="Disordered" evidence="5">
    <location>
        <begin position="1"/>
        <end position="42"/>
    </location>
</feature>
<dbReference type="InterPro" id="IPR004864">
    <property type="entry name" value="LEA_2"/>
</dbReference>
<dbReference type="STRING" id="49390.A0A068TZM4"/>
<dbReference type="OrthoDB" id="1917746at2759"/>
<dbReference type="PhylomeDB" id="A0A068TZM4"/>
<dbReference type="SUPFAM" id="SSF117070">
    <property type="entry name" value="LEA14-like"/>
    <property type="match status" value="1"/>
</dbReference>
<keyword evidence="3 6" id="KW-1133">Transmembrane helix</keyword>
<dbReference type="Gramene" id="CDP01715">
    <property type="protein sequence ID" value="CDP01715"/>
    <property type="gene ID" value="GSCOC_T00036854001"/>
</dbReference>
<dbReference type="InterPro" id="IPR044839">
    <property type="entry name" value="NDR1-like"/>
</dbReference>
<evidence type="ECO:0000313" key="9">
    <source>
        <dbReference type="Proteomes" id="UP000295252"/>
    </source>
</evidence>
<dbReference type="GO" id="GO:0005886">
    <property type="term" value="C:plasma membrane"/>
    <property type="evidence" value="ECO:0007669"/>
    <property type="project" value="TreeGrafter"/>
</dbReference>
<name>A0A068TZM4_COFCA</name>
<feature type="transmembrane region" description="Helical" evidence="6">
    <location>
        <begin position="66"/>
        <end position="92"/>
    </location>
</feature>
<dbReference type="Pfam" id="PF03168">
    <property type="entry name" value="LEA_2"/>
    <property type="match status" value="1"/>
</dbReference>
<dbReference type="Proteomes" id="UP000295252">
    <property type="component" value="Chromosome IX"/>
</dbReference>
<keyword evidence="4 6" id="KW-0472">Membrane</keyword>
<proteinExistence type="predicted"/>
<dbReference type="Gene3D" id="2.60.40.1820">
    <property type="match status" value="1"/>
</dbReference>
<reference evidence="9" key="1">
    <citation type="journal article" date="2014" name="Science">
        <title>The coffee genome provides insight into the convergent evolution of caffeine biosynthesis.</title>
        <authorList>
            <person name="Denoeud F."/>
            <person name="Carretero-Paulet L."/>
            <person name="Dereeper A."/>
            <person name="Droc G."/>
            <person name="Guyot R."/>
            <person name="Pietrella M."/>
            <person name="Zheng C."/>
            <person name="Alberti A."/>
            <person name="Anthony F."/>
            <person name="Aprea G."/>
            <person name="Aury J.M."/>
            <person name="Bento P."/>
            <person name="Bernard M."/>
            <person name="Bocs S."/>
            <person name="Campa C."/>
            <person name="Cenci A."/>
            <person name="Combes M.C."/>
            <person name="Crouzillat D."/>
            <person name="Da Silva C."/>
            <person name="Daddiego L."/>
            <person name="De Bellis F."/>
            <person name="Dussert S."/>
            <person name="Garsmeur O."/>
            <person name="Gayraud T."/>
            <person name="Guignon V."/>
            <person name="Jahn K."/>
            <person name="Jamilloux V."/>
            <person name="Joet T."/>
            <person name="Labadie K."/>
            <person name="Lan T."/>
            <person name="Leclercq J."/>
            <person name="Lepelley M."/>
            <person name="Leroy T."/>
            <person name="Li L.T."/>
            <person name="Librado P."/>
            <person name="Lopez L."/>
            <person name="Munoz A."/>
            <person name="Noel B."/>
            <person name="Pallavicini A."/>
            <person name="Perrotta G."/>
            <person name="Poncet V."/>
            <person name="Pot D."/>
            <person name="Priyono X."/>
            <person name="Rigoreau M."/>
            <person name="Rouard M."/>
            <person name="Rozas J."/>
            <person name="Tranchant-Dubreuil C."/>
            <person name="VanBuren R."/>
            <person name="Zhang Q."/>
            <person name="Andrade A.C."/>
            <person name="Argout X."/>
            <person name="Bertrand B."/>
            <person name="de Kochko A."/>
            <person name="Graziosi G."/>
            <person name="Henry R.J."/>
            <person name="Jayarama X."/>
            <person name="Ming R."/>
            <person name="Nagai C."/>
            <person name="Rounsley S."/>
            <person name="Sankoff D."/>
            <person name="Giuliano G."/>
            <person name="Albert V.A."/>
            <person name="Wincker P."/>
            <person name="Lashermes P."/>
        </authorList>
    </citation>
    <scope>NUCLEOTIDE SEQUENCE [LARGE SCALE GENOMIC DNA]</scope>
    <source>
        <strain evidence="9">cv. DH200-94</strain>
    </source>
</reference>
<evidence type="ECO:0000256" key="2">
    <source>
        <dbReference type="ARBA" id="ARBA00022692"/>
    </source>
</evidence>
<dbReference type="AlphaFoldDB" id="A0A068TZM4"/>
<sequence>MADHQRIHPVRDPEAGAPQRTTVPLVSGGAPQSEKGDPEGNYYQPHQRTIPYSYSKPPKRNCCKKCLCWTLALIILLILLIAISAGIIYLVFRPKLPKYSVDSLTITHLNLNNDNSLFATFNVNVTARNPNKKIGIYYEGGSDLRVYFTGTQLCEGSLPKFYQGHRNTTVMNVTLTGQTQDANGLLQSLQAQEQTGNIPLYLRGKVPVRLKLGGLKLMKWKFLVRCWLNVDSLTTDNAIRIRDSRCKFRFRF</sequence>
<organism evidence="8 9">
    <name type="scientific">Coffea canephora</name>
    <name type="common">Robusta coffee</name>
    <dbReference type="NCBI Taxonomy" id="49390"/>
    <lineage>
        <taxon>Eukaryota</taxon>
        <taxon>Viridiplantae</taxon>
        <taxon>Streptophyta</taxon>
        <taxon>Embryophyta</taxon>
        <taxon>Tracheophyta</taxon>
        <taxon>Spermatophyta</taxon>
        <taxon>Magnoliopsida</taxon>
        <taxon>eudicotyledons</taxon>
        <taxon>Gunneridae</taxon>
        <taxon>Pentapetalae</taxon>
        <taxon>asterids</taxon>
        <taxon>lamiids</taxon>
        <taxon>Gentianales</taxon>
        <taxon>Rubiaceae</taxon>
        <taxon>Ixoroideae</taxon>
        <taxon>Gardenieae complex</taxon>
        <taxon>Bertiereae - Coffeeae clade</taxon>
        <taxon>Coffeeae</taxon>
        <taxon>Coffea</taxon>
    </lineage>
</organism>